<dbReference type="InterPro" id="IPR026928">
    <property type="entry name" value="FAX/IsoI-like"/>
</dbReference>
<dbReference type="SUPFAM" id="SSF47616">
    <property type="entry name" value="GST C-terminal domain-like"/>
    <property type="match status" value="1"/>
</dbReference>
<dbReference type="InterPro" id="IPR036282">
    <property type="entry name" value="Glutathione-S-Trfase_C_sf"/>
</dbReference>
<dbReference type="InterPro" id="IPR050931">
    <property type="entry name" value="Mito_Protein_Transport_Metaxin"/>
</dbReference>
<comment type="similarity">
    <text evidence="1">Belongs to the FAX family.</text>
</comment>
<feature type="domain" description="Metaxin glutathione S-transferase" evidence="2">
    <location>
        <begin position="189"/>
        <end position="251"/>
    </location>
</feature>
<evidence type="ECO:0000313" key="5">
    <source>
        <dbReference type="WBParaSite" id="MBELARI_LOCUS17589"/>
    </source>
</evidence>
<sequence>MLRFRTEHTVKLSKRDDSSMSGVKAPEKDLVILHQFPRSPFVPNLSPFCLKVETFLRIYNIKYQLKESWTSQVDGGQLPFIELNGEKIGESQAVIFKLIKHFKIKENLRPHEAATSRAIDRMLDGSTFYTLMNDKVLNNQAFMSREVTGLRVPAILGKFVASRFANKVKARIMAGVGNLSNEDLMEVMRRDVKALADLLGDRQFLFGSRMTLADCSIFGHLASTYYLPFPQLIQELLDKEHINLRDYVERIRETIYSDIARPERIDIVKAGVEAARRESAENRKEKMTF</sequence>
<dbReference type="SFLD" id="SFLDG01180">
    <property type="entry name" value="SUF1"/>
    <property type="match status" value="1"/>
</dbReference>
<dbReference type="InterPro" id="IPR036249">
    <property type="entry name" value="Thioredoxin-like_sf"/>
</dbReference>
<dbReference type="PANTHER" id="PTHR12289">
    <property type="entry name" value="METAXIN RELATED"/>
    <property type="match status" value="1"/>
</dbReference>
<organism evidence="4 5">
    <name type="scientific">Mesorhabditis belari</name>
    <dbReference type="NCBI Taxonomy" id="2138241"/>
    <lineage>
        <taxon>Eukaryota</taxon>
        <taxon>Metazoa</taxon>
        <taxon>Ecdysozoa</taxon>
        <taxon>Nematoda</taxon>
        <taxon>Chromadorea</taxon>
        <taxon>Rhabditida</taxon>
        <taxon>Rhabditina</taxon>
        <taxon>Rhabditomorpha</taxon>
        <taxon>Rhabditoidea</taxon>
        <taxon>Rhabditidae</taxon>
        <taxon>Mesorhabditinae</taxon>
        <taxon>Mesorhabditis</taxon>
    </lineage>
</organism>
<evidence type="ECO:0000259" key="3">
    <source>
        <dbReference type="Pfam" id="PF17172"/>
    </source>
</evidence>
<dbReference type="Gene3D" id="3.40.30.10">
    <property type="entry name" value="Glutaredoxin"/>
    <property type="match status" value="1"/>
</dbReference>
<dbReference type="Pfam" id="PF17171">
    <property type="entry name" value="GST_C_6"/>
    <property type="match status" value="1"/>
</dbReference>
<dbReference type="AlphaFoldDB" id="A0AAF3EVH4"/>
<dbReference type="Pfam" id="PF17172">
    <property type="entry name" value="GST_N_4"/>
    <property type="match status" value="1"/>
</dbReference>
<keyword evidence="4" id="KW-1185">Reference proteome</keyword>
<dbReference type="SFLD" id="SFLDS00019">
    <property type="entry name" value="Glutathione_Transferase_(cytos"/>
    <property type="match status" value="1"/>
</dbReference>
<evidence type="ECO:0000259" key="2">
    <source>
        <dbReference type="Pfam" id="PF17171"/>
    </source>
</evidence>
<dbReference type="InterPro" id="IPR012336">
    <property type="entry name" value="Thioredoxin-like_fold"/>
</dbReference>
<dbReference type="CDD" id="cd03080">
    <property type="entry name" value="GST_N_Metaxin_like"/>
    <property type="match status" value="1"/>
</dbReference>
<dbReference type="Gene3D" id="1.20.1050.10">
    <property type="match status" value="1"/>
</dbReference>
<dbReference type="GO" id="GO:0005737">
    <property type="term" value="C:cytoplasm"/>
    <property type="evidence" value="ECO:0007669"/>
    <property type="project" value="TreeGrafter"/>
</dbReference>
<name>A0AAF3EVH4_9BILA</name>
<dbReference type="CDD" id="cd03193">
    <property type="entry name" value="GST_C_Metaxin"/>
    <property type="match status" value="1"/>
</dbReference>
<dbReference type="InterPro" id="IPR040079">
    <property type="entry name" value="Glutathione_S-Trfase"/>
</dbReference>
<feature type="domain" description="Thioredoxin-like fold" evidence="3">
    <location>
        <begin position="47"/>
        <end position="136"/>
    </location>
</feature>
<accession>A0AAF3EVH4</accession>
<evidence type="ECO:0000256" key="1">
    <source>
        <dbReference type="ARBA" id="ARBA00006475"/>
    </source>
</evidence>
<dbReference type="WBParaSite" id="MBELARI_LOCUS17589">
    <property type="protein sequence ID" value="MBELARI_LOCUS17589"/>
    <property type="gene ID" value="MBELARI_LOCUS17589"/>
</dbReference>
<dbReference type="PANTHER" id="PTHR12289:SF32">
    <property type="entry name" value="GST_C_6 DOMAIN-CONTAINING PROTEIN"/>
    <property type="match status" value="1"/>
</dbReference>
<proteinExistence type="inferred from homology"/>
<protein>
    <submittedName>
        <fullName evidence="5">Glutathione S-transferase</fullName>
    </submittedName>
</protein>
<dbReference type="Proteomes" id="UP000887575">
    <property type="component" value="Unassembled WGS sequence"/>
</dbReference>
<dbReference type="SUPFAM" id="SSF52833">
    <property type="entry name" value="Thioredoxin-like"/>
    <property type="match status" value="1"/>
</dbReference>
<dbReference type="SFLD" id="SFLDG01200">
    <property type="entry name" value="SUF1.1"/>
    <property type="match status" value="1"/>
</dbReference>
<reference evidence="5" key="1">
    <citation type="submission" date="2024-02" db="UniProtKB">
        <authorList>
            <consortium name="WormBaseParasite"/>
        </authorList>
    </citation>
    <scope>IDENTIFICATION</scope>
</reference>
<evidence type="ECO:0000313" key="4">
    <source>
        <dbReference type="Proteomes" id="UP000887575"/>
    </source>
</evidence>
<dbReference type="InterPro" id="IPR033468">
    <property type="entry name" value="Metaxin_GST"/>
</dbReference>